<keyword evidence="12" id="KW-0472">Membrane</keyword>
<evidence type="ECO:0000256" key="11">
    <source>
        <dbReference type="RuleBase" id="RU003500"/>
    </source>
</evidence>
<dbReference type="PRINTS" id="PR01349">
    <property type="entry name" value="WNTPROTEIN"/>
</dbReference>
<dbReference type="Gene3D" id="3.30.2460.20">
    <property type="match status" value="1"/>
</dbReference>
<evidence type="ECO:0000256" key="3">
    <source>
        <dbReference type="ARBA" id="ARBA00022473"/>
    </source>
</evidence>
<evidence type="ECO:0000313" key="14">
    <source>
        <dbReference type="RefSeq" id="XP_022257593.1"/>
    </source>
</evidence>
<evidence type="ECO:0000256" key="4">
    <source>
        <dbReference type="ARBA" id="ARBA00022525"/>
    </source>
</evidence>
<dbReference type="Pfam" id="PF00110">
    <property type="entry name" value="wnt"/>
    <property type="match status" value="1"/>
</dbReference>
<reference evidence="14" key="1">
    <citation type="submission" date="2025-08" db="UniProtKB">
        <authorList>
            <consortium name="RefSeq"/>
        </authorList>
    </citation>
    <scope>IDENTIFICATION</scope>
    <source>
        <tissue evidence="14">Muscle</tissue>
    </source>
</reference>
<keyword evidence="10" id="KW-0449">Lipoprotein</keyword>
<keyword evidence="3 11" id="KW-0217">Developmental protein</keyword>
<evidence type="ECO:0000256" key="8">
    <source>
        <dbReference type="ARBA" id="ARBA00023157"/>
    </source>
</evidence>
<protein>
    <recommendedName>
        <fullName evidence="11">Protein Wnt</fullName>
    </recommendedName>
</protein>
<evidence type="ECO:0000256" key="12">
    <source>
        <dbReference type="SAM" id="Phobius"/>
    </source>
</evidence>
<evidence type="ECO:0000256" key="9">
    <source>
        <dbReference type="ARBA" id="ARBA00023180"/>
    </source>
</evidence>
<dbReference type="Proteomes" id="UP000694941">
    <property type="component" value="Unplaced"/>
</dbReference>
<dbReference type="PANTHER" id="PTHR12027:SF37">
    <property type="entry name" value="PROTEIN WNT"/>
    <property type="match status" value="1"/>
</dbReference>
<evidence type="ECO:0000256" key="1">
    <source>
        <dbReference type="ARBA" id="ARBA00004498"/>
    </source>
</evidence>
<dbReference type="PROSITE" id="PS00246">
    <property type="entry name" value="WNT1"/>
    <property type="match status" value="1"/>
</dbReference>
<keyword evidence="8" id="KW-1015">Disulfide bond</keyword>
<comment type="function">
    <text evidence="11">Ligand for members of the frizzled family of seven transmembrane receptors.</text>
</comment>
<evidence type="ECO:0000256" key="2">
    <source>
        <dbReference type="ARBA" id="ARBA00005683"/>
    </source>
</evidence>
<proteinExistence type="inferred from homology"/>
<evidence type="ECO:0000256" key="5">
    <source>
        <dbReference type="ARBA" id="ARBA00022530"/>
    </source>
</evidence>
<comment type="subcellular location">
    <subcellularLocation>
        <location evidence="1 11">Secreted</location>
        <location evidence="1 11">Extracellular space</location>
        <location evidence="1 11">Extracellular matrix</location>
    </subcellularLocation>
</comment>
<keyword evidence="6 11" id="KW-0879">Wnt signaling pathway</keyword>
<evidence type="ECO:0000256" key="6">
    <source>
        <dbReference type="ARBA" id="ARBA00022687"/>
    </source>
</evidence>
<dbReference type="PRINTS" id="PR01842">
    <property type="entry name" value="WNT2PROTEIN"/>
</dbReference>
<feature type="transmembrane region" description="Helical" evidence="12">
    <location>
        <begin position="12"/>
        <end position="34"/>
    </location>
</feature>
<dbReference type="InterPro" id="IPR009140">
    <property type="entry name" value="Wnt2"/>
</dbReference>
<keyword evidence="9" id="KW-0325">Glycoprotein</keyword>
<evidence type="ECO:0000256" key="10">
    <source>
        <dbReference type="ARBA" id="ARBA00023288"/>
    </source>
</evidence>
<keyword evidence="5" id="KW-0272">Extracellular matrix</keyword>
<comment type="similarity">
    <text evidence="2 11">Belongs to the Wnt family.</text>
</comment>
<accession>A0ABM1TNY7</accession>
<dbReference type="PANTHER" id="PTHR12027">
    <property type="entry name" value="WNT RELATED"/>
    <property type="match status" value="1"/>
</dbReference>
<dbReference type="GeneID" id="106470377"/>
<keyword evidence="7" id="KW-0732">Signal</keyword>
<keyword evidence="12" id="KW-1133">Transmembrane helix</keyword>
<dbReference type="InterPro" id="IPR018161">
    <property type="entry name" value="Wnt_CS"/>
</dbReference>
<gene>
    <name evidence="14" type="primary">LOC106470377</name>
</gene>
<dbReference type="SMART" id="SM00097">
    <property type="entry name" value="WNT1"/>
    <property type="match status" value="1"/>
</dbReference>
<keyword evidence="4" id="KW-0964">Secreted</keyword>
<sequence length="359" mass="40612">MKFEVDDGYKKLAISFLILTIFLSTPASGTWWFLSKMSSLGAPLMCNNIPGFVQKQRRLCRKYPNVMASISRGVRSGIKECQHQFHNHRWNCSTLDKDTSVFGKYMLKIGSREAAFVYAISSAGVVHSITRSCSRGELRNCACDPRKRGTYRDAQGEFTWGGCSEYIRYGTKFTRKFVDARERRQSDGRAKMNVHNNRVGRGAVTALVKLQCKCHGVSGSCAVRTCWVAMVNFREVGNYLKKKYDSAVQVMMNQAGDHLIVANKNHKRFVKSDLIYFDDSPDFCNSNEETGSLGTAGRECNKLSVGTDGCEILCCGRGYNTRRALLVKKCNCKFQWCCFVDCNECHEWKDIHVCKPVDK</sequence>
<keyword evidence="12" id="KW-0812">Transmembrane</keyword>
<organism evidence="13 14">
    <name type="scientific">Limulus polyphemus</name>
    <name type="common">Atlantic horseshoe crab</name>
    <dbReference type="NCBI Taxonomy" id="6850"/>
    <lineage>
        <taxon>Eukaryota</taxon>
        <taxon>Metazoa</taxon>
        <taxon>Ecdysozoa</taxon>
        <taxon>Arthropoda</taxon>
        <taxon>Chelicerata</taxon>
        <taxon>Merostomata</taxon>
        <taxon>Xiphosura</taxon>
        <taxon>Limulidae</taxon>
        <taxon>Limulus</taxon>
    </lineage>
</organism>
<dbReference type="CDD" id="cd19334">
    <property type="entry name" value="Wnt_Wnt2_like"/>
    <property type="match status" value="1"/>
</dbReference>
<dbReference type="RefSeq" id="XP_022257593.1">
    <property type="nucleotide sequence ID" value="XM_022401885.1"/>
</dbReference>
<evidence type="ECO:0000313" key="13">
    <source>
        <dbReference type="Proteomes" id="UP000694941"/>
    </source>
</evidence>
<dbReference type="InterPro" id="IPR005817">
    <property type="entry name" value="Wnt"/>
</dbReference>
<keyword evidence="13" id="KW-1185">Reference proteome</keyword>
<dbReference type="InterPro" id="IPR043158">
    <property type="entry name" value="Wnt_C"/>
</dbReference>
<name>A0ABM1TNY7_LIMPO</name>
<evidence type="ECO:0000256" key="7">
    <source>
        <dbReference type="ARBA" id="ARBA00022729"/>
    </source>
</evidence>